<dbReference type="Gene3D" id="3.30.200.20">
    <property type="entry name" value="Phosphorylase Kinase, domain 1"/>
    <property type="match status" value="1"/>
</dbReference>
<evidence type="ECO:0000256" key="7">
    <source>
        <dbReference type="ARBA" id="ARBA00022777"/>
    </source>
</evidence>
<evidence type="ECO:0000256" key="11">
    <source>
        <dbReference type="ARBA" id="ARBA00047899"/>
    </source>
</evidence>
<dbReference type="EMBL" id="SZYD01000019">
    <property type="protein sequence ID" value="KAD2393235.1"/>
    <property type="molecule type" value="Genomic_DNA"/>
</dbReference>
<keyword evidence="3" id="KW-1003">Cell membrane</keyword>
<dbReference type="Gene3D" id="1.10.510.10">
    <property type="entry name" value="Transferase(Phosphotransferase) domain 1"/>
    <property type="match status" value="1"/>
</dbReference>
<dbReference type="GO" id="GO:0005524">
    <property type="term" value="F:ATP binding"/>
    <property type="evidence" value="ECO:0007669"/>
    <property type="project" value="UniProtKB-UniRule"/>
</dbReference>
<sequence length="637" mass="70696">MSCFSCVKFRSKDVKNYDDDIKFNGVADGKIIDSIGEKRVRSQKANVAHTFTFHDLAIATQNFKDDNLIGEGGFGSVYKGQLESGEIVAVKKLNLNGSQGNQEFIVEVLMLSLLRHSNLVTLTGYCADGDQRLLVYEHMPQGSLENHLFDLEPDREPLDWHTRLKVAVGAARGLEYLHCKANPPVIYRDLKSSNILLDNDFKPKLSDFGLAKLGPVGDNTHVSTRVMGTYGYCALEYAMSGKLTIKSDIYSFGVVLLELITGRKVIDMTKKPREQNLVSWCKKQKMLVYSMEQFPDMTGTPRDDKNNDGANGNANNSFQELANLISGLVTQLNQANQTLNQNRGVANPPVCTFKHFNSRNPLKFMGSEGATGMLQWFESIENTIINSDCPENLKVRYATSVFQKRALTWWNGEKRTRGVDAALALTWAEVKKLMTTEFCPHSEMRKLEAELWELKQDSGENVIFKTIYGSNPTTLEAAIRLSATLIDNHVKAGILTRKGSKKVDAKSAAKEASTEVKTEQGSSSKSSNKKRKTRNFVVTTPAAKTTQQSSNNSNTRNYVGATPQSQRMQPAPLALPVPHAQPIQAIPIRQSPAQARACYEFGDVGHFRNQCPKLTGNNQRMARGRAFQLKAPAAQAN</sequence>
<evidence type="ECO:0000256" key="4">
    <source>
        <dbReference type="ARBA" id="ARBA00022527"/>
    </source>
</evidence>
<dbReference type="EC" id="2.7.11.1" evidence="2"/>
<dbReference type="FunFam" id="3.30.200.20:FF:000244">
    <property type="entry name" value="Serine/threonine-protein kinase CDL1-like"/>
    <property type="match status" value="1"/>
</dbReference>
<dbReference type="SUPFAM" id="SSF56112">
    <property type="entry name" value="Protein kinase-like (PK-like)"/>
    <property type="match status" value="1"/>
</dbReference>
<keyword evidence="7" id="KW-0418">Kinase</keyword>
<keyword evidence="17" id="KW-1185">Reference proteome</keyword>
<evidence type="ECO:0000256" key="14">
    <source>
        <dbReference type="SAM" id="MobiDB-lite"/>
    </source>
</evidence>
<evidence type="ECO:0000256" key="13">
    <source>
        <dbReference type="PROSITE-ProRule" id="PRU10141"/>
    </source>
</evidence>
<name>A0A5N6LM39_9ASTR</name>
<dbReference type="GO" id="GO:0004674">
    <property type="term" value="F:protein serine/threonine kinase activity"/>
    <property type="evidence" value="ECO:0007669"/>
    <property type="project" value="UniProtKB-KW"/>
</dbReference>
<comment type="caution">
    <text evidence="16">The sequence shown here is derived from an EMBL/GenBank/DDBJ whole genome shotgun (WGS) entry which is preliminary data.</text>
</comment>
<dbReference type="OrthoDB" id="4062651at2759"/>
<keyword evidence="6 13" id="KW-0547">Nucleotide-binding</keyword>
<protein>
    <recommendedName>
        <fullName evidence="2">non-specific serine/threonine protein kinase</fullName>
        <ecNumber evidence="2">2.7.11.1</ecNumber>
    </recommendedName>
</protein>
<comment type="catalytic activity">
    <reaction evidence="11">
        <text>L-threonyl-[protein] + ATP = O-phospho-L-threonyl-[protein] + ADP + H(+)</text>
        <dbReference type="Rhea" id="RHEA:46608"/>
        <dbReference type="Rhea" id="RHEA-COMP:11060"/>
        <dbReference type="Rhea" id="RHEA-COMP:11605"/>
        <dbReference type="ChEBI" id="CHEBI:15378"/>
        <dbReference type="ChEBI" id="CHEBI:30013"/>
        <dbReference type="ChEBI" id="CHEBI:30616"/>
        <dbReference type="ChEBI" id="CHEBI:61977"/>
        <dbReference type="ChEBI" id="CHEBI:456216"/>
        <dbReference type="EC" id="2.7.11.1"/>
    </reaction>
</comment>
<proteinExistence type="predicted"/>
<dbReference type="GO" id="GO:0005886">
    <property type="term" value="C:plasma membrane"/>
    <property type="evidence" value="ECO:0007669"/>
    <property type="project" value="UniProtKB-SubCell"/>
</dbReference>
<keyword evidence="9" id="KW-0472">Membrane</keyword>
<dbReference type="InterPro" id="IPR008271">
    <property type="entry name" value="Ser/Thr_kinase_AS"/>
</dbReference>
<dbReference type="SMART" id="SM00220">
    <property type="entry name" value="S_TKc"/>
    <property type="match status" value="1"/>
</dbReference>
<dbReference type="Pfam" id="PF03732">
    <property type="entry name" value="Retrotrans_gag"/>
    <property type="match status" value="1"/>
</dbReference>
<comment type="catalytic activity">
    <reaction evidence="12">
        <text>L-seryl-[protein] + ATP = O-phospho-L-seryl-[protein] + ADP + H(+)</text>
        <dbReference type="Rhea" id="RHEA:17989"/>
        <dbReference type="Rhea" id="RHEA-COMP:9863"/>
        <dbReference type="Rhea" id="RHEA-COMP:11604"/>
        <dbReference type="ChEBI" id="CHEBI:15378"/>
        <dbReference type="ChEBI" id="CHEBI:29999"/>
        <dbReference type="ChEBI" id="CHEBI:30616"/>
        <dbReference type="ChEBI" id="CHEBI:83421"/>
        <dbReference type="ChEBI" id="CHEBI:456216"/>
        <dbReference type="EC" id="2.7.11.1"/>
    </reaction>
</comment>
<feature type="domain" description="Protein kinase" evidence="15">
    <location>
        <begin position="63"/>
        <end position="350"/>
    </location>
</feature>
<dbReference type="InterPro" id="IPR017441">
    <property type="entry name" value="Protein_kinase_ATP_BS"/>
</dbReference>
<evidence type="ECO:0000256" key="8">
    <source>
        <dbReference type="ARBA" id="ARBA00022840"/>
    </source>
</evidence>
<dbReference type="AlphaFoldDB" id="A0A5N6LM39"/>
<feature type="compositionally biased region" description="Basic and acidic residues" evidence="14">
    <location>
        <begin position="501"/>
        <end position="518"/>
    </location>
</feature>
<accession>A0A5N6LM39</accession>
<dbReference type="PROSITE" id="PS00108">
    <property type="entry name" value="PROTEIN_KINASE_ST"/>
    <property type="match status" value="1"/>
</dbReference>
<evidence type="ECO:0000256" key="3">
    <source>
        <dbReference type="ARBA" id="ARBA00022475"/>
    </source>
</evidence>
<gene>
    <name evidence="16" type="ORF">E3N88_40212</name>
</gene>
<keyword evidence="10" id="KW-0449">Lipoprotein</keyword>
<dbReference type="CDD" id="cd14066">
    <property type="entry name" value="STKc_IRAK"/>
    <property type="match status" value="1"/>
</dbReference>
<evidence type="ECO:0000313" key="17">
    <source>
        <dbReference type="Proteomes" id="UP000326396"/>
    </source>
</evidence>
<feature type="binding site" evidence="13">
    <location>
        <position position="92"/>
    </location>
    <ligand>
        <name>ATP</name>
        <dbReference type="ChEBI" id="CHEBI:30616"/>
    </ligand>
</feature>
<evidence type="ECO:0000256" key="6">
    <source>
        <dbReference type="ARBA" id="ARBA00022741"/>
    </source>
</evidence>
<reference evidence="16 17" key="1">
    <citation type="submission" date="2019-05" db="EMBL/GenBank/DDBJ databases">
        <title>Mikania micrantha, genome provides insights into the molecular mechanism of rapid growth.</title>
        <authorList>
            <person name="Liu B."/>
        </authorList>
    </citation>
    <scope>NUCLEOTIDE SEQUENCE [LARGE SCALE GENOMIC DNA]</scope>
    <source>
        <strain evidence="16">NLD-2019</strain>
        <tissue evidence="16">Leaf</tissue>
    </source>
</reference>
<comment type="subcellular location">
    <subcellularLocation>
        <location evidence="1">Cell membrane</location>
        <topology evidence="1">Lipid-anchor</topology>
    </subcellularLocation>
</comment>
<dbReference type="PROSITE" id="PS50011">
    <property type="entry name" value="PROTEIN_KINASE_DOM"/>
    <property type="match status" value="1"/>
</dbReference>
<keyword evidence="4" id="KW-0723">Serine/threonine-protein kinase</keyword>
<keyword evidence="5" id="KW-0808">Transferase</keyword>
<dbReference type="Proteomes" id="UP000326396">
    <property type="component" value="Linkage Group LG9"/>
</dbReference>
<dbReference type="PANTHER" id="PTHR47985">
    <property type="entry name" value="OS07G0668900 PROTEIN"/>
    <property type="match status" value="1"/>
</dbReference>
<dbReference type="FunFam" id="1.10.510.10:FF:001424">
    <property type="entry name" value="Protein kinase superfamily protein"/>
    <property type="match status" value="1"/>
</dbReference>
<dbReference type="Pfam" id="PF00069">
    <property type="entry name" value="Pkinase"/>
    <property type="match status" value="1"/>
</dbReference>
<dbReference type="InterPro" id="IPR000719">
    <property type="entry name" value="Prot_kinase_dom"/>
</dbReference>
<evidence type="ECO:0000256" key="5">
    <source>
        <dbReference type="ARBA" id="ARBA00022679"/>
    </source>
</evidence>
<evidence type="ECO:0000259" key="15">
    <source>
        <dbReference type="PROSITE" id="PS50011"/>
    </source>
</evidence>
<dbReference type="PROSITE" id="PS00107">
    <property type="entry name" value="PROTEIN_KINASE_ATP"/>
    <property type="match status" value="1"/>
</dbReference>
<organism evidence="16 17">
    <name type="scientific">Mikania micrantha</name>
    <name type="common">bitter vine</name>
    <dbReference type="NCBI Taxonomy" id="192012"/>
    <lineage>
        <taxon>Eukaryota</taxon>
        <taxon>Viridiplantae</taxon>
        <taxon>Streptophyta</taxon>
        <taxon>Embryophyta</taxon>
        <taxon>Tracheophyta</taxon>
        <taxon>Spermatophyta</taxon>
        <taxon>Magnoliopsida</taxon>
        <taxon>eudicotyledons</taxon>
        <taxon>Gunneridae</taxon>
        <taxon>Pentapetalae</taxon>
        <taxon>asterids</taxon>
        <taxon>campanulids</taxon>
        <taxon>Asterales</taxon>
        <taxon>Asteraceae</taxon>
        <taxon>Asteroideae</taxon>
        <taxon>Heliantheae alliance</taxon>
        <taxon>Eupatorieae</taxon>
        <taxon>Mikania</taxon>
    </lineage>
</organism>
<dbReference type="InterPro" id="IPR005162">
    <property type="entry name" value="Retrotrans_gag_dom"/>
</dbReference>
<feature type="region of interest" description="Disordered" evidence="14">
    <location>
        <begin position="497"/>
        <end position="563"/>
    </location>
</feature>
<evidence type="ECO:0000256" key="2">
    <source>
        <dbReference type="ARBA" id="ARBA00012513"/>
    </source>
</evidence>
<evidence type="ECO:0000256" key="9">
    <source>
        <dbReference type="ARBA" id="ARBA00023136"/>
    </source>
</evidence>
<evidence type="ECO:0000256" key="1">
    <source>
        <dbReference type="ARBA" id="ARBA00004193"/>
    </source>
</evidence>
<feature type="compositionally biased region" description="Low complexity" evidence="14">
    <location>
        <begin position="545"/>
        <end position="555"/>
    </location>
</feature>
<evidence type="ECO:0000256" key="12">
    <source>
        <dbReference type="ARBA" id="ARBA00048679"/>
    </source>
</evidence>
<evidence type="ECO:0000256" key="10">
    <source>
        <dbReference type="ARBA" id="ARBA00023288"/>
    </source>
</evidence>
<keyword evidence="8 13" id="KW-0067">ATP-binding</keyword>
<evidence type="ECO:0000313" key="16">
    <source>
        <dbReference type="EMBL" id="KAD2393235.1"/>
    </source>
</evidence>
<dbReference type="PANTHER" id="PTHR47985:SF46">
    <property type="entry name" value="PROTEIN KINASE DOMAIN-CONTAINING PROTEIN"/>
    <property type="match status" value="1"/>
</dbReference>
<dbReference type="InterPro" id="IPR011009">
    <property type="entry name" value="Kinase-like_dom_sf"/>
</dbReference>